<proteinExistence type="predicted"/>
<keyword evidence="2" id="KW-1185">Reference proteome</keyword>
<dbReference type="Proteomes" id="UP000790709">
    <property type="component" value="Unassembled WGS sequence"/>
</dbReference>
<feature type="non-terminal residue" evidence="1">
    <location>
        <position position="1"/>
    </location>
</feature>
<sequence length="83" mass="9515">LKSVFARGQSLRAIDFKSETKVIIVVDTSHIAVGFYPCQCDLVNPKRYFVCFGSITLNNRESWFLQPKLELYCKGCALTYLFI</sequence>
<comment type="caution">
    <text evidence="1">The sequence shown here is derived from an EMBL/GenBank/DDBJ whole genome shotgun (WGS) entry which is preliminary data.</text>
</comment>
<organism evidence="1 2">
    <name type="scientific">Leucogyrophana mollusca</name>
    <dbReference type="NCBI Taxonomy" id="85980"/>
    <lineage>
        <taxon>Eukaryota</taxon>
        <taxon>Fungi</taxon>
        <taxon>Dikarya</taxon>
        <taxon>Basidiomycota</taxon>
        <taxon>Agaricomycotina</taxon>
        <taxon>Agaricomycetes</taxon>
        <taxon>Agaricomycetidae</taxon>
        <taxon>Boletales</taxon>
        <taxon>Boletales incertae sedis</taxon>
        <taxon>Leucogyrophana</taxon>
    </lineage>
</organism>
<gene>
    <name evidence="1" type="ORF">BV22DRAFT_1026694</name>
</gene>
<dbReference type="EMBL" id="MU267146">
    <property type="protein sequence ID" value="KAH7917276.1"/>
    <property type="molecule type" value="Genomic_DNA"/>
</dbReference>
<evidence type="ECO:0000313" key="1">
    <source>
        <dbReference type="EMBL" id="KAH7917276.1"/>
    </source>
</evidence>
<evidence type="ECO:0000313" key="2">
    <source>
        <dbReference type="Proteomes" id="UP000790709"/>
    </source>
</evidence>
<reference evidence="1" key="1">
    <citation type="journal article" date="2021" name="New Phytol.">
        <title>Evolutionary innovations through gain and loss of genes in the ectomycorrhizal Boletales.</title>
        <authorList>
            <person name="Wu G."/>
            <person name="Miyauchi S."/>
            <person name="Morin E."/>
            <person name="Kuo A."/>
            <person name="Drula E."/>
            <person name="Varga T."/>
            <person name="Kohler A."/>
            <person name="Feng B."/>
            <person name="Cao Y."/>
            <person name="Lipzen A."/>
            <person name="Daum C."/>
            <person name="Hundley H."/>
            <person name="Pangilinan J."/>
            <person name="Johnson J."/>
            <person name="Barry K."/>
            <person name="LaButti K."/>
            <person name="Ng V."/>
            <person name="Ahrendt S."/>
            <person name="Min B."/>
            <person name="Choi I.G."/>
            <person name="Park H."/>
            <person name="Plett J.M."/>
            <person name="Magnuson J."/>
            <person name="Spatafora J.W."/>
            <person name="Nagy L.G."/>
            <person name="Henrissat B."/>
            <person name="Grigoriev I.V."/>
            <person name="Yang Z.L."/>
            <person name="Xu J."/>
            <person name="Martin F.M."/>
        </authorList>
    </citation>
    <scope>NUCLEOTIDE SEQUENCE</scope>
    <source>
        <strain evidence="1">KUC20120723A-06</strain>
    </source>
</reference>
<protein>
    <submittedName>
        <fullName evidence="1">Uncharacterized protein</fullName>
    </submittedName>
</protein>
<name>A0ACB8AV52_9AGAM</name>
<accession>A0ACB8AV52</accession>